<protein>
    <submittedName>
        <fullName evidence="1">Uncharacterized protein</fullName>
    </submittedName>
</protein>
<comment type="caution">
    <text evidence="1">The sequence shown here is derived from an EMBL/GenBank/DDBJ whole genome shotgun (WGS) entry which is preliminary data.</text>
</comment>
<keyword evidence="2" id="KW-1185">Reference proteome</keyword>
<proteinExistence type="predicted"/>
<evidence type="ECO:0000313" key="1">
    <source>
        <dbReference type="EMBL" id="CAI2376485.1"/>
    </source>
</evidence>
<dbReference type="EMBL" id="CAMPGE010018045">
    <property type="protein sequence ID" value="CAI2376485.1"/>
    <property type="molecule type" value="Genomic_DNA"/>
</dbReference>
<organism evidence="1 2">
    <name type="scientific">Euplotes crassus</name>
    <dbReference type="NCBI Taxonomy" id="5936"/>
    <lineage>
        <taxon>Eukaryota</taxon>
        <taxon>Sar</taxon>
        <taxon>Alveolata</taxon>
        <taxon>Ciliophora</taxon>
        <taxon>Intramacronucleata</taxon>
        <taxon>Spirotrichea</taxon>
        <taxon>Hypotrichia</taxon>
        <taxon>Euplotida</taxon>
        <taxon>Euplotidae</taxon>
        <taxon>Moneuplotes</taxon>
    </lineage>
</organism>
<evidence type="ECO:0000313" key="2">
    <source>
        <dbReference type="Proteomes" id="UP001295684"/>
    </source>
</evidence>
<dbReference type="Proteomes" id="UP001295684">
    <property type="component" value="Unassembled WGS sequence"/>
</dbReference>
<name>A0AAD1XPC7_EUPCR</name>
<reference evidence="1" key="1">
    <citation type="submission" date="2023-07" db="EMBL/GenBank/DDBJ databases">
        <authorList>
            <consortium name="AG Swart"/>
            <person name="Singh M."/>
            <person name="Singh A."/>
            <person name="Seah K."/>
            <person name="Emmerich C."/>
        </authorList>
    </citation>
    <scope>NUCLEOTIDE SEQUENCE</scope>
    <source>
        <strain evidence="1">DP1</strain>
    </source>
</reference>
<sequence length="155" mass="18050">MNFIVKRVIAKFKKSLPRQYDTLDTHKIRGLPESREEFSHNPADLSIKPHVVMVPPQLDSKYRASLEILKDTERNLEGSKLFSKGQCCVKSSEWKSYIYKALDYQELVNKDSRFSEIICILQISQNIQSIVILYAAKEKSLDQYICLEIEVSYRT</sequence>
<accession>A0AAD1XPC7</accession>
<gene>
    <name evidence="1" type="ORF">ECRASSUSDP1_LOCUS17855</name>
</gene>
<dbReference type="AlphaFoldDB" id="A0AAD1XPC7"/>